<reference evidence="2 3" key="1">
    <citation type="submission" date="2022-11" db="EMBL/GenBank/DDBJ databases">
        <title>Minimal conservation of predation-associated metabolite biosynthetic gene clusters underscores biosynthetic potential of Myxococcota including descriptions for ten novel species: Archangium lansinium sp. nov., Myxococcus landrumus sp. nov., Nannocystis bai.</title>
        <authorList>
            <person name="Ahearne A."/>
            <person name="Stevens C."/>
            <person name="Dowd S."/>
        </authorList>
    </citation>
    <scope>NUCLEOTIDE SEQUENCE [LARGE SCALE GENOMIC DNA]</scope>
    <source>
        <strain evidence="2 3">RJM3</strain>
    </source>
</reference>
<comment type="caution">
    <text evidence="2">The sequence shown here is derived from an EMBL/GenBank/DDBJ whole genome shotgun (WGS) entry which is preliminary data.</text>
</comment>
<accession>A0ABT5F450</accession>
<feature type="region of interest" description="Disordered" evidence="1">
    <location>
        <begin position="37"/>
        <end position="63"/>
    </location>
</feature>
<gene>
    <name evidence="2" type="ORF">POL67_41270</name>
</gene>
<dbReference type="EMBL" id="JAQNDO010000001">
    <property type="protein sequence ID" value="MDC0747836.1"/>
    <property type="molecule type" value="Genomic_DNA"/>
</dbReference>
<keyword evidence="3" id="KW-1185">Reference proteome</keyword>
<sequence length="260" mass="27454">MHVAFPDPSRRRSAWCSVLGAAAITLVLSGCGGSAEPANDASQAKKPAPKVDVAESPEAPKEEPVAFPTACANEGSELCVPPNAFVRRLCAAGMPEMALALFAKGTPWVRGYLARATEAWDASGGPSSSNKLAFEEEVIILEKRTPNTGGMVVSGASGSYDVLRWNGSCASLQAEEIRMRVPPEPLHAEIPWRKLDDNVQEALIKDEKIATRAAEQKKECKGVSSGQTNAKCEKAQKALGKAIVAFVRRGGALPPPPALP</sequence>
<evidence type="ECO:0000313" key="2">
    <source>
        <dbReference type="EMBL" id="MDC0747836.1"/>
    </source>
</evidence>
<evidence type="ECO:0000256" key="1">
    <source>
        <dbReference type="SAM" id="MobiDB-lite"/>
    </source>
</evidence>
<name>A0ABT5F450_9BACT</name>
<dbReference type="RefSeq" id="WP_271926523.1">
    <property type="nucleotide sequence ID" value="NZ_JAQNDO010000001.1"/>
</dbReference>
<protein>
    <recommendedName>
        <fullName evidence="4">Lipoprotein</fullName>
    </recommendedName>
</protein>
<evidence type="ECO:0008006" key="4">
    <source>
        <dbReference type="Google" id="ProtNLM"/>
    </source>
</evidence>
<organism evidence="2 3">
    <name type="scientific">Polyangium mundeleinium</name>
    <dbReference type="NCBI Taxonomy" id="2995306"/>
    <lineage>
        <taxon>Bacteria</taxon>
        <taxon>Pseudomonadati</taxon>
        <taxon>Myxococcota</taxon>
        <taxon>Polyangia</taxon>
        <taxon>Polyangiales</taxon>
        <taxon>Polyangiaceae</taxon>
        <taxon>Polyangium</taxon>
    </lineage>
</organism>
<evidence type="ECO:0000313" key="3">
    <source>
        <dbReference type="Proteomes" id="UP001221411"/>
    </source>
</evidence>
<dbReference type="Proteomes" id="UP001221411">
    <property type="component" value="Unassembled WGS sequence"/>
</dbReference>
<proteinExistence type="predicted"/>